<comment type="caution">
    <text evidence="4">The sequence shown here is derived from an EMBL/GenBank/DDBJ whole genome shotgun (WGS) entry which is preliminary data.</text>
</comment>
<dbReference type="Gene3D" id="1.25.40.420">
    <property type="match status" value="1"/>
</dbReference>
<dbReference type="Pfam" id="PF24570">
    <property type="entry name" value="BACK_BPM_SPOP"/>
    <property type="match status" value="1"/>
</dbReference>
<feature type="domain" description="BTB" evidence="3">
    <location>
        <begin position="31"/>
        <end position="98"/>
    </location>
</feature>
<dbReference type="PROSITE" id="PS50097">
    <property type="entry name" value="BTB"/>
    <property type="match status" value="1"/>
</dbReference>
<accession>A0A921U7X9</accession>
<dbReference type="GO" id="GO:0016567">
    <property type="term" value="P:protein ubiquitination"/>
    <property type="evidence" value="ECO:0007669"/>
    <property type="project" value="InterPro"/>
</dbReference>
<protein>
    <recommendedName>
        <fullName evidence="3">BTB domain-containing protein</fullName>
    </recommendedName>
</protein>
<name>A0A921U7X9_SORBI</name>
<dbReference type="InterPro" id="IPR000210">
    <property type="entry name" value="BTB/POZ_dom"/>
</dbReference>
<dbReference type="SMART" id="SM00225">
    <property type="entry name" value="BTB"/>
    <property type="match status" value="1"/>
</dbReference>
<dbReference type="Proteomes" id="UP000807115">
    <property type="component" value="Chromosome 8"/>
</dbReference>
<dbReference type="InterPro" id="IPR011333">
    <property type="entry name" value="SKP1/BTB/POZ_sf"/>
</dbReference>
<gene>
    <name evidence="4" type="ORF">BDA96_08G114500</name>
</gene>
<dbReference type="PANTHER" id="PTHR26379:SF180">
    <property type="entry name" value="TRAF TRANSCRIPTION FACTOR"/>
    <property type="match status" value="1"/>
</dbReference>
<dbReference type="InterPro" id="IPR045005">
    <property type="entry name" value="BPM1-6"/>
</dbReference>
<dbReference type="InterPro" id="IPR056423">
    <property type="entry name" value="BACK_BPM_SPOP"/>
</dbReference>
<dbReference type="AlphaFoldDB" id="A0A921U7X9"/>
<evidence type="ECO:0000256" key="1">
    <source>
        <dbReference type="ARBA" id="ARBA00004906"/>
    </source>
</evidence>
<dbReference type="Gene3D" id="3.30.710.10">
    <property type="entry name" value="Potassium Channel Kv1.1, Chain A"/>
    <property type="match status" value="1"/>
</dbReference>
<evidence type="ECO:0000259" key="3">
    <source>
        <dbReference type="PROSITE" id="PS50097"/>
    </source>
</evidence>
<evidence type="ECO:0000256" key="2">
    <source>
        <dbReference type="ARBA" id="ARBA00010846"/>
    </source>
</evidence>
<evidence type="ECO:0000313" key="4">
    <source>
        <dbReference type="EMBL" id="KAG0520900.1"/>
    </source>
</evidence>
<proteinExistence type="inferred from homology"/>
<evidence type="ECO:0000313" key="5">
    <source>
        <dbReference type="Proteomes" id="UP000807115"/>
    </source>
</evidence>
<reference evidence="4" key="1">
    <citation type="journal article" date="2019" name="BMC Genomics">
        <title>A new reference genome for Sorghum bicolor reveals high levels of sequence similarity between sweet and grain genotypes: implications for the genetics of sugar metabolism.</title>
        <authorList>
            <person name="Cooper E.A."/>
            <person name="Brenton Z.W."/>
            <person name="Flinn B.S."/>
            <person name="Jenkins J."/>
            <person name="Shu S."/>
            <person name="Flowers D."/>
            <person name="Luo F."/>
            <person name="Wang Y."/>
            <person name="Xia P."/>
            <person name="Barry K."/>
            <person name="Daum C."/>
            <person name="Lipzen A."/>
            <person name="Yoshinaga Y."/>
            <person name="Schmutz J."/>
            <person name="Saski C."/>
            <person name="Vermerris W."/>
            <person name="Kresovich S."/>
        </authorList>
    </citation>
    <scope>NUCLEOTIDE SEQUENCE</scope>
</reference>
<dbReference type="EMBL" id="CM027687">
    <property type="protein sequence ID" value="KAG0520900.1"/>
    <property type="molecule type" value="Genomic_DNA"/>
</dbReference>
<dbReference type="SUPFAM" id="SSF54695">
    <property type="entry name" value="POZ domain"/>
    <property type="match status" value="1"/>
</dbReference>
<dbReference type="PANTHER" id="PTHR26379">
    <property type="entry name" value="BTB/POZ AND MATH DOMAIN-CONTAINING PROTEIN 1"/>
    <property type="match status" value="1"/>
</dbReference>
<organism evidence="4 5">
    <name type="scientific">Sorghum bicolor</name>
    <name type="common">Sorghum</name>
    <name type="synonym">Sorghum vulgare</name>
    <dbReference type="NCBI Taxonomy" id="4558"/>
    <lineage>
        <taxon>Eukaryota</taxon>
        <taxon>Viridiplantae</taxon>
        <taxon>Streptophyta</taxon>
        <taxon>Embryophyta</taxon>
        <taxon>Tracheophyta</taxon>
        <taxon>Spermatophyta</taxon>
        <taxon>Magnoliopsida</taxon>
        <taxon>Liliopsida</taxon>
        <taxon>Poales</taxon>
        <taxon>Poaceae</taxon>
        <taxon>PACMAD clade</taxon>
        <taxon>Panicoideae</taxon>
        <taxon>Andropogonodae</taxon>
        <taxon>Andropogoneae</taxon>
        <taxon>Sorghinae</taxon>
        <taxon>Sorghum</taxon>
    </lineage>
</organism>
<sequence length="189" mass="20856">MKHNCTHLIEGVCSVHRLKHLGELLQNQSGVDVTFVVSGESISAHKSILAARSPIFMAEFFGNMLERSSQCVDIQDMHPAVFKAMLHYIYTDTQCLSLIILGSNQLRLMRKRKGSPLTSASTLALAEKHNCSQLKAKCIDFICGGGSSENLKAVLETEGYSHLDASNPSVLTELLKAAHGKRRKQWMDS</sequence>
<reference evidence="4" key="2">
    <citation type="submission" date="2020-10" db="EMBL/GenBank/DDBJ databases">
        <authorList>
            <person name="Cooper E.A."/>
            <person name="Brenton Z.W."/>
            <person name="Flinn B.S."/>
            <person name="Jenkins J."/>
            <person name="Shu S."/>
            <person name="Flowers D."/>
            <person name="Luo F."/>
            <person name="Wang Y."/>
            <person name="Xia P."/>
            <person name="Barry K."/>
            <person name="Daum C."/>
            <person name="Lipzen A."/>
            <person name="Yoshinaga Y."/>
            <person name="Schmutz J."/>
            <person name="Saski C."/>
            <person name="Vermerris W."/>
            <person name="Kresovich S."/>
        </authorList>
    </citation>
    <scope>NUCLEOTIDE SEQUENCE</scope>
</reference>
<comment type="pathway">
    <text evidence="1">Protein modification; protein ubiquitination.</text>
</comment>
<comment type="similarity">
    <text evidence="2">Belongs to the Tdpoz family.</text>
</comment>